<gene>
    <name evidence="1" type="ORF">TL08_23225</name>
</gene>
<organism evidence="1 2">
    <name type="scientific">Actinoalloteichus hymeniacidonis</name>
    <dbReference type="NCBI Taxonomy" id="340345"/>
    <lineage>
        <taxon>Bacteria</taxon>
        <taxon>Bacillati</taxon>
        <taxon>Actinomycetota</taxon>
        <taxon>Actinomycetes</taxon>
        <taxon>Pseudonocardiales</taxon>
        <taxon>Pseudonocardiaceae</taxon>
        <taxon>Actinoalloteichus</taxon>
    </lineage>
</organism>
<evidence type="ECO:0008006" key="3">
    <source>
        <dbReference type="Google" id="ProtNLM"/>
    </source>
</evidence>
<protein>
    <recommendedName>
        <fullName evidence="3">LppX_LprAFG lipoprotein</fullName>
    </recommendedName>
</protein>
<dbReference type="Gene3D" id="2.50.20.20">
    <property type="match status" value="1"/>
</dbReference>
<dbReference type="RefSeq" id="WP_157421265.1">
    <property type="nucleotide sequence ID" value="NZ_CP014859.1"/>
</dbReference>
<accession>A0AAC9HU42</accession>
<proteinExistence type="predicted"/>
<evidence type="ECO:0000313" key="2">
    <source>
        <dbReference type="Proteomes" id="UP000095210"/>
    </source>
</evidence>
<dbReference type="AlphaFoldDB" id="A0AAC9HU42"/>
<dbReference type="Proteomes" id="UP000095210">
    <property type="component" value="Chromosome"/>
</dbReference>
<keyword evidence="2" id="KW-1185">Reference proteome</keyword>
<sequence>MSESTWWTQGGSSVRRRSTTILSVLAVATTLTACSDAEPSAHDDVASLSSATREAMADAGSARLEFAFSTGDEPTSTGRCLTTVPDSADESAGTDFDFDCVFAGHGRESRFIAANDFLYVEVPPDQLEADQRPWLRVDPTTADPLGAQFGGLHQQAARSASLADALPAAAEITAAEPDTVGDVAVYRYELSIDVAEALEADTDEVGAAAYEALSAAGVTTVQAEVWVDADDLPLRQAVEFEMPEAGLVRTETDFSLWGEAHEVEVPPSDQLSERVPTG</sequence>
<dbReference type="SUPFAM" id="SSF89392">
    <property type="entry name" value="Prokaryotic lipoproteins and lipoprotein localization factors"/>
    <property type="match status" value="1"/>
</dbReference>
<evidence type="ECO:0000313" key="1">
    <source>
        <dbReference type="EMBL" id="AOS65425.1"/>
    </source>
</evidence>
<dbReference type="EMBL" id="CP014859">
    <property type="protein sequence ID" value="AOS65425.1"/>
    <property type="molecule type" value="Genomic_DNA"/>
</dbReference>
<dbReference type="InterPro" id="IPR029046">
    <property type="entry name" value="LolA/LolB/LppX"/>
</dbReference>
<dbReference type="KEGG" id="ahm:TL08_23225"/>
<name>A0AAC9HU42_9PSEU</name>
<reference evidence="2" key="1">
    <citation type="submission" date="2016-03" db="EMBL/GenBank/DDBJ databases">
        <title>Complete genome sequence of the type strain Actinoalloteichus hymeniacidonis DSM 45092.</title>
        <authorList>
            <person name="Schaffert L."/>
            <person name="Albersmeier A."/>
            <person name="Winkler A."/>
            <person name="Kalinowski J."/>
            <person name="Zotchev S."/>
            <person name="Ruckert C."/>
        </authorList>
    </citation>
    <scope>NUCLEOTIDE SEQUENCE [LARGE SCALE GENOMIC DNA]</scope>
    <source>
        <strain evidence="2">HPA177(T) (DSM 45092(T))</strain>
    </source>
</reference>